<keyword evidence="6 7" id="KW-0269">Exonuclease</keyword>
<proteinExistence type="inferred from homology"/>
<reference evidence="10 11" key="1">
    <citation type="submission" date="2024-03" db="EMBL/GenBank/DDBJ databases">
        <title>Complete Genome Sequence and Annotation of Ignatzschineria larvae DSM 13226.</title>
        <authorList>
            <person name="Cantrell E."/>
            <person name="Burcham Z.M."/>
        </authorList>
    </citation>
    <scope>NUCLEOTIDE SEQUENCE [LARGE SCALE GENOMIC DNA]</scope>
    <source>
        <strain evidence="10 11">DSM 13226</strain>
    </source>
</reference>
<sequence length="381" mass="44173">MKILHTADWHLGKLIHGIYMTEDQGFLLKQLIDHIEKERPDLIIIAGDIYDRAIPPVEAIELLNHFLNRVTLEFNIPIIAITGNHDSPKRLQFGNDFLQAKQCYLITELDPAFKPIVLFDQFGEIHFYPIPYLEPAIVRHTLQDPSITDHDSALQAIVTKIEEQYDPNVRNVLILHAFVTHSSSPEKQTSDSERPLSIGGSEYVSAEYLDIFDYVALGHLHQAHYIKDQRIQYSGSLLKYSQSEANHRKAILEIELNQKGELTIEKCFLTPRRDLREVKGYLKEILQMTMSEDYYFVTLLDETPVLQPMEQIRTVFPNAMHIQRIPQNTPLFHKKHFDTSQTTREDDLTLFKGFYRTLLDKEPDPETLQIFADAIQHSDKI</sequence>
<dbReference type="InterPro" id="IPR050535">
    <property type="entry name" value="DNA_Repair-Maintenance_Comp"/>
</dbReference>
<dbReference type="EMBL" id="CP150637">
    <property type="protein sequence ID" value="WZW87345.1"/>
    <property type="molecule type" value="Genomic_DNA"/>
</dbReference>
<dbReference type="InterPro" id="IPR029052">
    <property type="entry name" value="Metallo-depent_PP-like"/>
</dbReference>
<evidence type="ECO:0000259" key="8">
    <source>
        <dbReference type="Pfam" id="PF00149"/>
    </source>
</evidence>
<evidence type="ECO:0000256" key="2">
    <source>
        <dbReference type="ARBA" id="ARBA00011322"/>
    </source>
</evidence>
<comment type="subunit">
    <text evidence="2 7">Heterodimer of SbcC and SbcD.</text>
</comment>
<protein>
    <recommendedName>
        <fullName evidence="3 7">Nuclease SbcCD subunit D</fullName>
    </recommendedName>
</protein>
<comment type="function">
    <text evidence="7">SbcCD cleaves DNA hairpin structures. These structures can inhibit DNA replication and are intermediates in certain DNA recombination reactions. The complex acts as a 3'-&gt;5' double strand exonuclease that can open hairpins. It also has a 5' single-strand endonuclease activity.</text>
</comment>
<dbReference type="PANTHER" id="PTHR30337:SF0">
    <property type="entry name" value="NUCLEASE SBCCD SUBUNIT D"/>
    <property type="match status" value="1"/>
</dbReference>
<dbReference type="CDD" id="cd00840">
    <property type="entry name" value="MPP_Mre11_N"/>
    <property type="match status" value="1"/>
</dbReference>
<dbReference type="InterPro" id="IPR004843">
    <property type="entry name" value="Calcineurin-like_PHP"/>
</dbReference>
<keyword evidence="7" id="KW-0235">DNA replication</keyword>
<evidence type="ECO:0000256" key="6">
    <source>
        <dbReference type="ARBA" id="ARBA00022839"/>
    </source>
</evidence>
<dbReference type="Proteomes" id="UP001449178">
    <property type="component" value="Chromosome"/>
</dbReference>
<evidence type="ECO:0000313" key="11">
    <source>
        <dbReference type="Proteomes" id="UP001449178"/>
    </source>
</evidence>
<dbReference type="RefSeq" id="WP_026878133.1">
    <property type="nucleotide sequence ID" value="NZ_AZOD01000002.1"/>
</dbReference>
<name>A0ABZ3BXU9_9GAMM</name>
<dbReference type="GO" id="GO:0004527">
    <property type="term" value="F:exonuclease activity"/>
    <property type="evidence" value="ECO:0007669"/>
    <property type="project" value="UniProtKB-KW"/>
</dbReference>
<keyword evidence="4 7" id="KW-0540">Nuclease</keyword>
<feature type="domain" description="Calcineurin-like phosphoesterase" evidence="8">
    <location>
        <begin position="1"/>
        <end position="222"/>
    </location>
</feature>
<evidence type="ECO:0000256" key="7">
    <source>
        <dbReference type="RuleBase" id="RU363069"/>
    </source>
</evidence>
<evidence type="ECO:0000256" key="4">
    <source>
        <dbReference type="ARBA" id="ARBA00022722"/>
    </source>
</evidence>
<organism evidence="10 11">
    <name type="scientific">Ignatzschineria larvae DSM 13226</name>
    <dbReference type="NCBI Taxonomy" id="1111732"/>
    <lineage>
        <taxon>Bacteria</taxon>
        <taxon>Pseudomonadati</taxon>
        <taxon>Pseudomonadota</taxon>
        <taxon>Gammaproteobacteria</taxon>
        <taxon>Cardiobacteriales</taxon>
        <taxon>Ignatzschineriaceae</taxon>
        <taxon>Ignatzschineria</taxon>
    </lineage>
</organism>
<dbReference type="InterPro" id="IPR041796">
    <property type="entry name" value="Mre11_N"/>
</dbReference>
<evidence type="ECO:0000259" key="9">
    <source>
        <dbReference type="Pfam" id="PF12320"/>
    </source>
</evidence>
<dbReference type="InterPro" id="IPR026843">
    <property type="entry name" value="SbcD_C"/>
</dbReference>
<dbReference type="PANTHER" id="PTHR30337">
    <property type="entry name" value="COMPONENT OF ATP-DEPENDENT DSDNA EXONUCLEASE"/>
    <property type="match status" value="1"/>
</dbReference>
<keyword evidence="7" id="KW-0233">DNA recombination</keyword>
<comment type="similarity">
    <text evidence="1 7">Belongs to the SbcD family.</text>
</comment>
<evidence type="ECO:0000313" key="10">
    <source>
        <dbReference type="EMBL" id="WZW87345.1"/>
    </source>
</evidence>
<keyword evidence="11" id="KW-1185">Reference proteome</keyword>
<dbReference type="SUPFAM" id="SSF56300">
    <property type="entry name" value="Metallo-dependent phosphatases"/>
    <property type="match status" value="1"/>
</dbReference>
<evidence type="ECO:0000256" key="1">
    <source>
        <dbReference type="ARBA" id="ARBA00010555"/>
    </source>
</evidence>
<accession>A0ABZ3BXU9</accession>
<evidence type="ECO:0000256" key="3">
    <source>
        <dbReference type="ARBA" id="ARBA00013365"/>
    </source>
</evidence>
<evidence type="ECO:0000256" key="5">
    <source>
        <dbReference type="ARBA" id="ARBA00022801"/>
    </source>
</evidence>
<dbReference type="Pfam" id="PF12320">
    <property type="entry name" value="SbcD_C"/>
    <property type="match status" value="1"/>
</dbReference>
<dbReference type="NCBIfam" id="TIGR00619">
    <property type="entry name" value="sbcd"/>
    <property type="match status" value="1"/>
</dbReference>
<dbReference type="InterPro" id="IPR004593">
    <property type="entry name" value="SbcD"/>
</dbReference>
<dbReference type="Pfam" id="PF00149">
    <property type="entry name" value="Metallophos"/>
    <property type="match status" value="1"/>
</dbReference>
<keyword evidence="5 7" id="KW-0378">Hydrolase</keyword>
<feature type="domain" description="Nuclease SbcCD subunit D C-terminal" evidence="9">
    <location>
        <begin position="272"/>
        <end position="356"/>
    </location>
</feature>
<keyword evidence="7" id="KW-0255">Endonuclease</keyword>
<gene>
    <name evidence="7" type="primary">sbcD</name>
    <name evidence="10" type="ORF">WMO13_08230</name>
</gene>
<dbReference type="Gene3D" id="3.60.21.10">
    <property type="match status" value="1"/>
</dbReference>